<accession>A0A8C8RIS4</accession>
<keyword evidence="5" id="KW-1185">Reference proteome</keyword>
<feature type="compositionally biased region" description="Low complexity" evidence="3">
    <location>
        <begin position="12"/>
        <end position="45"/>
    </location>
</feature>
<name>A0A8C8RIS4_9SAUR</name>
<dbReference type="PANTHER" id="PTHR10006:SF19">
    <property type="entry name" value="MUCIN-1"/>
    <property type="match status" value="1"/>
</dbReference>
<evidence type="ECO:0000256" key="3">
    <source>
        <dbReference type="SAM" id="MobiDB-lite"/>
    </source>
</evidence>
<dbReference type="Ensembl" id="ENSPCET00000006585.1">
    <property type="protein sequence ID" value="ENSPCEP00000006352.1"/>
    <property type="gene ID" value="ENSPCEG00000005137.1"/>
</dbReference>
<dbReference type="InterPro" id="IPR036364">
    <property type="entry name" value="SEA_dom_sf"/>
</dbReference>
<proteinExistence type="predicted"/>
<evidence type="ECO:0000256" key="2">
    <source>
        <dbReference type="ARBA" id="ARBA00022475"/>
    </source>
</evidence>
<comment type="subcellular location">
    <subcellularLocation>
        <location evidence="1">Cell membrane</location>
    </subcellularLocation>
</comment>
<dbReference type="AlphaFoldDB" id="A0A8C8RIS4"/>
<dbReference type="GO" id="GO:0005886">
    <property type="term" value="C:plasma membrane"/>
    <property type="evidence" value="ECO:0007669"/>
    <property type="project" value="UniProtKB-SubCell"/>
</dbReference>
<keyword evidence="2" id="KW-0472">Membrane</keyword>
<evidence type="ECO:0000256" key="1">
    <source>
        <dbReference type="ARBA" id="ARBA00004236"/>
    </source>
</evidence>
<dbReference type="Proteomes" id="UP000694393">
    <property type="component" value="Unplaced"/>
</dbReference>
<evidence type="ECO:0000313" key="4">
    <source>
        <dbReference type="Ensembl" id="ENSPCEP00000006352.1"/>
    </source>
</evidence>
<reference evidence="4" key="2">
    <citation type="submission" date="2025-09" db="UniProtKB">
        <authorList>
            <consortium name="Ensembl"/>
        </authorList>
    </citation>
    <scope>IDENTIFICATION</scope>
</reference>
<reference evidence="4" key="1">
    <citation type="submission" date="2025-08" db="UniProtKB">
        <authorList>
            <consortium name="Ensembl"/>
        </authorList>
    </citation>
    <scope>IDENTIFICATION</scope>
</reference>
<protein>
    <submittedName>
        <fullName evidence="4">Uncharacterized protein</fullName>
    </submittedName>
</protein>
<sequence>MTPTLPNSTTAPLSALTPTSNTTTAPTSNGTTTPHGNTTTAPTNNVTSSPHGNTASTTTRSSNKATTSPNNMTTLPLNTSGTTPAPLHFFLSFRIINWDFNDSLLDLNSSYYQALNETIRTLIVCSCRRKSRGKLDLFSSQDSYQPMSEYPTYHTHGRFIAPGKKHSSYSEVSSWCPDFT</sequence>
<organism evidence="4 5">
    <name type="scientific">Pelusios castaneus</name>
    <name type="common">West African mud turtle</name>
    <dbReference type="NCBI Taxonomy" id="367368"/>
    <lineage>
        <taxon>Eukaryota</taxon>
        <taxon>Metazoa</taxon>
        <taxon>Chordata</taxon>
        <taxon>Craniata</taxon>
        <taxon>Vertebrata</taxon>
        <taxon>Euteleostomi</taxon>
        <taxon>Archelosauria</taxon>
        <taxon>Testudinata</taxon>
        <taxon>Testudines</taxon>
        <taxon>Pleurodira</taxon>
        <taxon>Pelomedusidae</taxon>
        <taxon>Pelusios</taxon>
    </lineage>
</organism>
<dbReference type="SUPFAM" id="SSF82671">
    <property type="entry name" value="SEA domain"/>
    <property type="match status" value="1"/>
</dbReference>
<feature type="compositionally biased region" description="Polar residues" evidence="3">
    <location>
        <begin position="1"/>
        <end position="11"/>
    </location>
</feature>
<dbReference type="PANTHER" id="PTHR10006">
    <property type="entry name" value="MUCIN-1-RELATED"/>
    <property type="match status" value="1"/>
</dbReference>
<feature type="compositionally biased region" description="Polar residues" evidence="3">
    <location>
        <begin position="46"/>
        <end position="79"/>
    </location>
</feature>
<keyword evidence="2" id="KW-1003">Cell membrane</keyword>
<evidence type="ECO:0000313" key="5">
    <source>
        <dbReference type="Proteomes" id="UP000694393"/>
    </source>
</evidence>
<feature type="region of interest" description="Disordered" evidence="3">
    <location>
        <begin position="1"/>
        <end position="79"/>
    </location>
</feature>